<protein>
    <submittedName>
        <fullName evidence="2">LIM zinc-binding domain-containing protein</fullName>
    </submittedName>
</protein>
<evidence type="ECO:0000313" key="2">
    <source>
        <dbReference type="WBParaSite" id="PS1159_v2.g23772.t1"/>
    </source>
</evidence>
<name>A0AC35G547_9BILA</name>
<proteinExistence type="predicted"/>
<dbReference type="WBParaSite" id="PS1159_v2.g23772.t1">
    <property type="protein sequence ID" value="PS1159_v2.g23772.t1"/>
    <property type="gene ID" value="PS1159_v2.g23772"/>
</dbReference>
<dbReference type="Proteomes" id="UP000887580">
    <property type="component" value="Unplaced"/>
</dbReference>
<accession>A0AC35G547</accession>
<reference evidence="2" key="1">
    <citation type="submission" date="2022-11" db="UniProtKB">
        <authorList>
            <consortium name="WormBaseParasite"/>
        </authorList>
    </citation>
    <scope>IDENTIFICATION</scope>
</reference>
<evidence type="ECO:0000313" key="1">
    <source>
        <dbReference type="Proteomes" id="UP000887580"/>
    </source>
</evidence>
<organism evidence="1 2">
    <name type="scientific">Panagrolaimus sp. PS1159</name>
    <dbReference type="NCBI Taxonomy" id="55785"/>
    <lineage>
        <taxon>Eukaryota</taxon>
        <taxon>Metazoa</taxon>
        <taxon>Ecdysozoa</taxon>
        <taxon>Nematoda</taxon>
        <taxon>Chromadorea</taxon>
        <taxon>Rhabditida</taxon>
        <taxon>Tylenchina</taxon>
        <taxon>Panagrolaimomorpha</taxon>
        <taxon>Panagrolaimoidea</taxon>
        <taxon>Panagrolaimidae</taxon>
        <taxon>Panagrolaimus</taxon>
    </lineage>
</organism>
<sequence>MAVEIDSDTRKYLRELDSFGLPPEPFKIISEAEISSSPQKIVRTTYTPEFRQKLQKITVDHQKRISDESQTSSQHSFTATTPPSLSPKILKTEMLKAGEKAAIKREENEKLRLSVLKANRPLNPWIDAQKQPPPSSESGATTNYSSTRPVQSPLNVQTLETPSRTSLSPISPISNSATSTSSNGSINASSSTTTKWNKLQSDGTYSAKICSTESASIEQPKTIIRTYRPNSVASISAMPPSKKNGYRPTNVHLPPLSKGKPKHETITKDFKFYDDETTTTGDRVPQKYSDDLNEAFSRTSITPARVIGKCGKCFDPVFDNNQVTYALDSLFHDQCFSCSVCHLPLRGKKFFHINGKNFCEDDYFLNGNIENSARCAECSKVITDMVLQALGKSYHPRCFRCTKCFQCLDGVPFAVDNESKVFCMEDYQKMFSPNCAVCMKPIKAANDFGQIVRVVAMEKEYHIDCYRCEGCGTQLTNEPDKQCFPLNDHLLCRRCNSEWSRFSGIQQPPMTDC</sequence>